<dbReference type="EMBL" id="ML208410">
    <property type="protein sequence ID" value="TFK66284.1"/>
    <property type="molecule type" value="Genomic_DNA"/>
</dbReference>
<accession>A0ACD3ALR7</accession>
<sequence length="451" mass="50407">MSLSATITASNPSVSFPDGNIIIQVESTSFRLYRGLLAARSTFFNDLFSLPPPEQGNEVGNDGCPVVTLYDDESDAKAFFRAIVDCGSFDPPPSTQIINFTDLAGILRLATKYDVPFLRRRAIRHVEWYLPRDLTTFQHHVGLYLDYMGGTLDTGGSTSQNFEGFMSATPTFLRLAIELDVTWLIPHLMFFTVLSGLFSHHNTPHSDLTLSQPHSTPESWLSSDSIRQFDEPTRRRLYEGWVLLDALIPRYLDQLFSRLTRSSAMDAPPEFPLGVMLEAEECADRDSCKEFWGAKLGDLFASPPDHPGQRWKKIRAALDEKSHLWNMKLPPTVKPGQAPNATPAESSFYCEPCKKDIDLSLHNLSRIIWIGLPLIFETPGWPELQMIRGAALNTEPEDSNNDDDDSTDDLYSDESPTLPVNSNDDDDGSSSSTESDEDTVQGIVSLVDWMS</sequence>
<reference evidence="1 2" key="1">
    <citation type="journal article" date="2019" name="Nat. Ecol. Evol.">
        <title>Megaphylogeny resolves global patterns of mushroom evolution.</title>
        <authorList>
            <person name="Varga T."/>
            <person name="Krizsan K."/>
            <person name="Foldi C."/>
            <person name="Dima B."/>
            <person name="Sanchez-Garcia M."/>
            <person name="Sanchez-Ramirez S."/>
            <person name="Szollosi G.J."/>
            <person name="Szarkandi J.G."/>
            <person name="Papp V."/>
            <person name="Albert L."/>
            <person name="Andreopoulos W."/>
            <person name="Angelini C."/>
            <person name="Antonin V."/>
            <person name="Barry K.W."/>
            <person name="Bougher N.L."/>
            <person name="Buchanan P."/>
            <person name="Buyck B."/>
            <person name="Bense V."/>
            <person name="Catcheside P."/>
            <person name="Chovatia M."/>
            <person name="Cooper J."/>
            <person name="Damon W."/>
            <person name="Desjardin D."/>
            <person name="Finy P."/>
            <person name="Geml J."/>
            <person name="Haridas S."/>
            <person name="Hughes K."/>
            <person name="Justo A."/>
            <person name="Karasinski D."/>
            <person name="Kautmanova I."/>
            <person name="Kiss B."/>
            <person name="Kocsube S."/>
            <person name="Kotiranta H."/>
            <person name="LaButti K.M."/>
            <person name="Lechner B.E."/>
            <person name="Liimatainen K."/>
            <person name="Lipzen A."/>
            <person name="Lukacs Z."/>
            <person name="Mihaltcheva S."/>
            <person name="Morgado L.N."/>
            <person name="Niskanen T."/>
            <person name="Noordeloos M.E."/>
            <person name="Ohm R.A."/>
            <person name="Ortiz-Santana B."/>
            <person name="Ovrebo C."/>
            <person name="Racz N."/>
            <person name="Riley R."/>
            <person name="Savchenko A."/>
            <person name="Shiryaev A."/>
            <person name="Soop K."/>
            <person name="Spirin V."/>
            <person name="Szebenyi C."/>
            <person name="Tomsovsky M."/>
            <person name="Tulloss R.E."/>
            <person name="Uehling J."/>
            <person name="Grigoriev I.V."/>
            <person name="Vagvolgyi C."/>
            <person name="Papp T."/>
            <person name="Martin F.M."/>
            <person name="Miettinen O."/>
            <person name="Hibbett D.S."/>
            <person name="Nagy L.G."/>
        </authorList>
    </citation>
    <scope>NUCLEOTIDE SEQUENCE [LARGE SCALE GENOMIC DNA]</scope>
    <source>
        <strain evidence="1 2">NL-1719</strain>
    </source>
</reference>
<organism evidence="1 2">
    <name type="scientific">Pluteus cervinus</name>
    <dbReference type="NCBI Taxonomy" id="181527"/>
    <lineage>
        <taxon>Eukaryota</taxon>
        <taxon>Fungi</taxon>
        <taxon>Dikarya</taxon>
        <taxon>Basidiomycota</taxon>
        <taxon>Agaricomycotina</taxon>
        <taxon>Agaricomycetes</taxon>
        <taxon>Agaricomycetidae</taxon>
        <taxon>Agaricales</taxon>
        <taxon>Pluteineae</taxon>
        <taxon>Pluteaceae</taxon>
        <taxon>Pluteus</taxon>
    </lineage>
</organism>
<gene>
    <name evidence="1" type="ORF">BDN72DRAFT_800209</name>
</gene>
<protein>
    <submittedName>
        <fullName evidence="1">Uncharacterized protein</fullName>
    </submittedName>
</protein>
<evidence type="ECO:0000313" key="2">
    <source>
        <dbReference type="Proteomes" id="UP000308600"/>
    </source>
</evidence>
<keyword evidence="2" id="KW-1185">Reference proteome</keyword>
<proteinExistence type="predicted"/>
<name>A0ACD3ALR7_9AGAR</name>
<evidence type="ECO:0000313" key="1">
    <source>
        <dbReference type="EMBL" id="TFK66284.1"/>
    </source>
</evidence>
<dbReference type="Proteomes" id="UP000308600">
    <property type="component" value="Unassembled WGS sequence"/>
</dbReference>